<dbReference type="EMBL" id="JAEUBE010000366">
    <property type="protein sequence ID" value="KAH3663821.1"/>
    <property type="molecule type" value="Genomic_DNA"/>
</dbReference>
<reference evidence="1" key="1">
    <citation type="journal article" date="2021" name="Open Biol.">
        <title>Shared evolutionary footprints suggest mitochondrial oxidative damage underlies multiple complex I losses in fungi.</title>
        <authorList>
            <person name="Schikora-Tamarit M.A."/>
            <person name="Marcet-Houben M."/>
            <person name="Nosek J."/>
            <person name="Gabaldon T."/>
        </authorList>
    </citation>
    <scope>NUCLEOTIDE SEQUENCE</scope>
    <source>
        <strain evidence="1">CBS6075</strain>
    </source>
</reference>
<proteinExistence type="predicted"/>
<dbReference type="AlphaFoldDB" id="A0A9P8P2I9"/>
<accession>A0A9P8P2I9</accession>
<dbReference type="RefSeq" id="XP_046060157.1">
    <property type="nucleotide sequence ID" value="XM_046206386.1"/>
</dbReference>
<evidence type="ECO:0000313" key="2">
    <source>
        <dbReference type="Proteomes" id="UP000769157"/>
    </source>
</evidence>
<dbReference type="GeneID" id="70237188"/>
<sequence length="233" mass="25186">MVVGLATPLGISDSDCLTLNSILSESAKEISSLTSKLRTNWLISFIAREVTKSKKSTACSIFLAEGTYQEKSKLSLSNLALSNWNPPQHLSSIGPFFLIQDLEIRRRSSSLGRVVPAKIDSAMVRDANAASPFNLESLNKIRSLISLSVVSSSPVAPRRKASANCLNNSSDNDSVNESNVCEMKTLALVSIWPSSSKLGENSRYLNAFSVNCLMNSENNEELDFKASSSNSGS</sequence>
<organism evidence="1 2">
    <name type="scientific">Ogataea philodendri</name>
    <dbReference type="NCBI Taxonomy" id="1378263"/>
    <lineage>
        <taxon>Eukaryota</taxon>
        <taxon>Fungi</taxon>
        <taxon>Dikarya</taxon>
        <taxon>Ascomycota</taxon>
        <taxon>Saccharomycotina</taxon>
        <taxon>Pichiomycetes</taxon>
        <taxon>Pichiales</taxon>
        <taxon>Pichiaceae</taxon>
        <taxon>Ogataea</taxon>
    </lineage>
</organism>
<protein>
    <submittedName>
        <fullName evidence="1">Uncharacterized protein</fullName>
    </submittedName>
</protein>
<reference evidence="1" key="2">
    <citation type="submission" date="2021-01" db="EMBL/GenBank/DDBJ databases">
        <authorList>
            <person name="Schikora-Tamarit M.A."/>
        </authorList>
    </citation>
    <scope>NUCLEOTIDE SEQUENCE</scope>
    <source>
        <strain evidence="1">CBS6075</strain>
    </source>
</reference>
<name>A0A9P8P2I9_9ASCO</name>
<evidence type="ECO:0000313" key="1">
    <source>
        <dbReference type="EMBL" id="KAH3663821.1"/>
    </source>
</evidence>
<dbReference type="Proteomes" id="UP000769157">
    <property type="component" value="Unassembled WGS sequence"/>
</dbReference>
<comment type="caution">
    <text evidence="1">The sequence shown here is derived from an EMBL/GenBank/DDBJ whole genome shotgun (WGS) entry which is preliminary data.</text>
</comment>
<gene>
    <name evidence="1" type="ORF">OGAPHI_005224</name>
</gene>
<keyword evidence="2" id="KW-1185">Reference proteome</keyword>